<dbReference type="InterPro" id="IPR010987">
    <property type="entry name" value="Glutathione-S-Trfase_C-like"/>
</dbReference>
<reference evidence="4" key="1">
    <citation type="submission" date="2017-08" db="EMBL/GenBank/DDBJ databases">
        <title>A dynamic microbial community with high functional redundancy inhabits the cold, oxic subseafloor aquifer.</title>
        <authorList>
            <person name="Tully B.J."/>
            <person name="Wheat C.G."/>
            <person name="Glazer B.T."/>
            <person name="Huber J.A."/>
        </authorList>
    </citation>
    <scope>NUCLEOTIDE SEQUENCE [LARGE SCALE GENOMIC DNA]</scope>
</reference>
<feature type="domain" description="GST N-terminal" evidence="1">
    <location>
        <begin position="2"/>
        <end position="81"/>
    </location>
</feature>
<protein>
    <submittedName>
        <fullName evidence="3">Glutathione S-transferase</fullName>
    </submittedName>
</protein>
<dbReference type="Pfam" id="PF13417">
    <property type="entry name" value="GST_N_3"/>
    <property type="match status" value="1"/>
</dbReference>
<proteinExistence type="predicted"/>
<dbReference type="InterPro" id="IPR004045">
    <property type="entry name" value="Glutathione_S-Trfase_N"/>
</dbReference>
<dbReference type="InterPro" id="IPR036249">
    <property type="entry name" value="Thioredoxin-like_sf"/>
</dbReference>
<dbReference type="Proteomes" id="UP000228987">
    <property type="component" value="Unassembled WGS sequence"/>
</dbReference>
<dbReference type="InterPro" id="IPR040079">
    <property type="entry name" value="Glutathione_S-Trfase"/>
</dbReference>
<dbReference type="InterPro" id="IPR011767">
    <property type="entry name" value="GLR_AS"/>
</dbReference>
<keyword evidence="3" id="KW-0808">Transferase</keyword>
<dbReference type="Gene3D" id="3.40.30.10">
    <property type="entry name" value="Glutaredoxin"/>
    <property type="match status" value="1"/>
</dbReference>
<dbReference type="PROSITE" id="PS50404">
    <property type="entry name" value="GST_NTER"/>
    <property type="match status" value="1"/>
</dbReference>
<evidence type="ECO:0000259" key="2">
    <source>
        <dbReference type="PROSITE" id="PS50405"/>
    </source>
</evidence>
<evidence type="ECO:0000313" key="4">
    <source>
        <dbReference type="Proteomes" id="UP000228987"/>
    </source>
</evidence>
<dbReference type="SUPFAM" id="SSF52833">
    <property type="entry name" value="Thioredoxin-like"/>
    <property type="match status" value="1"/>
</dbReference>
<dbReference type="PANTHER" id="PTHR43968:SF6">
    <property type="entry name" value="GLUTATHIONE S-TRANSFERASE OMEGA"/>
    <property type="match status" value="1"/>
</dbReference>
<comment type="caution">
    <text evidence="3">The sequence shown here is derived from an EMBL/GenBank/DDBJ whole genome shotgun (WGS) entry which is preliminary data.</text>
</comment>
<dbReference type="EMBL" id="NVWI01000004">
    <property type="protein sequence ID" value="PCJ41727.1"/>
    <property type="molecule type" value="Genomic_DNA"/>
</dbReference>
<dbReference type="InterPro" id="IPR036282">
    <property type="entry name" value="Glutathione-S-Trfase_C_sf"/>
</dbReference>
<dbReference type="InterPro" id="IPR050983">
    <property type="entry name" value="GST_Omega/HSP26"/>
</dbReference>
<dbReference type="GO" id="GO:0005737">
    <property type="term" value="C:cytoplasm"/>
    <property type="evidence" value="ECO:0007669"/>
    <property type="project" value="TreeGrafter"/>
</dbReference>
<dbReference type="PROSITE" id="PS00195">
    <property type="entry name" value="GLUTAREDOXIN_1"/>
    <property type="match status" value="1"/>
</dbReference>
<evidence type="ECO:0000259" key="1">
    <source>
        <dbReference type="PROSITE" id="PS50404"/>
    </source>
</evidence>
<dbReference type="SUPFAM" id="SSF47616">
    <property type="entry name" value="GST C-terminal domain-like"/>
    <property type="match status" value="1"/>
</dbReference>
<dbReference type="PROSITE" id="PS51354">
    <property type="entry name" value="GLUTAREDOXIN_2"/>
    <property type="match status" value="1"/>
</dbReference>
<feature type="domain" description="GST C-terminal" evidence="2">
    <location>
        <begin position="86"/>
        <end position="207"/>
    </location>
</feature>
<dbReference type="AlphaFoldDB" id="A0A2A5CCZ5"/>
<dbReference type="Gene3D" id="1.20.1050.10">
    <property type="match status" value="1"/>
</dbReference>
<dbReference type="SFLD" id="SFLDS00019">
    <property type="entry name" value="Glutathione_Transferase_(cytos"/>
    <property type="match status" value="1"/>
</dbReference>
<evidence type="ECO:0000313" key="3">
    <source>
        <dbReference type="EMBL" id="PCJ41727.1"/>
    </source>
</evidence>
<dbReference type="Pfam" id="PF13410">
    <property type="entry name" value="GST_C_2"/>
    <property type="match status" value="1"/>
</dbReference>
<dbReference type="CDD" id="cd03196">
    <property type="entry name" value="GST_C_5"/>
    <property type="match status" value="1"/>
</dbReference>
<sequence>MNIPVLYSFRRCPYCIRAHMALDYSNRKVILRTVALRNLPVEVLAVSPHATVPTLVINENESMAESWDIMKWALNQNDPENWLGANNVYQHKAEPLVELNDVSFKQNLDKYKYAERFPEQSMKYYRGRCESFLEALNIMLQENKFLLAERISIADVAIFPFIRQFSMVDKTWFDESPYPVLQHWLKLMLNTLWFGQAFKKHELWQAGDENLYL</sequence>
<gene>
    <name evidence="3" type="ORF">COA71_06865</name>
</gene>
<dbReference type="PROSITE" id="PS50405">
    <property type="entry name" value="GST_CTER"/>
    <property type="match status" value="1"/>
</dbReference>
<dbReference type="GO" id="GO:0016740">
    <property type="term" value="F:transferase activity"/>
    <property type="evidence" value="ECO:0007669"/>
    <property type="project" value="UniProtKB-KW"/>
</dbReference>
<accession>A0A2A5CCZ5</accession>
<organism evidence="3 4">
    <name type="scientific">SAR86 cluster bacterium</name>
    <dbReference type="NCBI Taxonomy" id="2030880"/>
    <lineage>
        <taxon>Bacteria</taxon>
        <taxon>Pseudomonadati</taxon>
        <taxon>Pseudomonadota</taxon>
        <taxon>Gammaproteobacteria</taxon>
        <taxon>SAR86 cluster</taxon>
    </lineage>
</organism>
<dbReference type="PANTHER" id="PTHR43968">
    <property type="match status" value="1"/>
</dbReference>
<name>A0A2A5CCZ5_9GAMM</name>